<organism evidence="2 3">
    <name type="scientific">Billgrantia ethanolica</name>
    <dbReference type="NCBI Taxonomy" id="2733486"/>
    <lineage>
        <taxon>Bacteria</taxon>
        <taxon>Pseudomonadati</taxon>
        <taxon>Pseudomonadota</taxon>
        <taxon>Gammaproteobacteria</taxon>
        <taxon>Oceanospirillales</taxon>
        <taxon>Halomonadaceae</taxon>
        <taxon>Billgrantia</taxon>
    </lineage>
</organism>
<comment type="caution">
    <text evidence="2">The sequence shown here is derived from an EMBL/GenBank/DDBJ whole genome shotgun (WGS) entry which is preliminary data.</text>
</comment>
<evidence type="ECO:0000313" key="3">
    <source>
        <dbReference type="Proteomes" id="UP001320168"/>
    </source>
</evidence>
<accession>A0ABS8ZXK1</accession>
<name>A0ABS8ZXK1_9GAMM</name>
<dbReference type="RefSeq" id="WP_234268192.1">
    <property type="nucleotide sequence ID" value="NZ_JABFTX010000001.1"/>
</dbReference>
<dbReference type="EMBL" id="JABFTX010000001">
    <property type="protein sequence ID" value="MCE8001384.1"/>
    <property type="molecule type" value="Genomic_DNA"/>
</dbReference>
<dbReference type="Pfam" id="PF08511">
    <property type="entry name" value="COQ9"/>
    <property type="match status" value="1"/>
</dbReference>
<feature type="domain" description="COQ9 C-terminal" evidence="1">
    <location>
        <begin position="161"/>
        <end position="194"/>
    </location>
</feature>
<dbReference type="Gene3D" id="1.10.357.10">
    <property type="entry name" value="Tetracycline Repressor, domain 2"/>
    <property type="match status" value="1"/>
</dbReference>
<sequence>MTMIAIQDSSRSEASAFADLVVDEAVRQAEERGWQAVRLSDVARNLELPMSVVLERFRDMDAVANAWFQRGWRAMLAEKPETFDDWPERVRIEHCLQAWFDTFAAHRQVTVQMLRTKAHLPHPHTWVPLVFDLSRTVQWLREAARLEARYGTRRAQLEEVALTSLFVAALAVWARDTSEGQRKTRHFIDKRLKRGESWMRWVPSGVKRPHKAEAQL</sequence>
<dbReference type="Proteomes" id="UP001320168">
    <property type="component" value="Unassembled WGS sequence"/>
</dbReference>
<dbReference type="InterPro" id="IPR009057">
    <property type="entry name" value="Homeodomain-like_sf"/>
</dbReference>
<dbReference type="InterPro" id="IPR013718">
    <property type="entry name" value="COQ9_C"/>
</dbReference>
<evidence type="ECO:0000313" key="2">
    <source>
        <dbReference type="EMBL" id="MCE8001384.1"/>
    </source>
</evidence>
<reference evidence="2 3" key="1">
    <citation type="journal article" date="2021" name="Front. Microbiol.">
        <title>Aerobic Denitrification and Heterotrophic Sulfur Oxidation in the Genus Halomonas Revealed by Six Novel Species Characterizations and Genome-Based Analysis.</title>
        <authorList>
            <person name="Wang L."/>
            <person name="Shao Z."/>
        </authorList>
    </citation>
    <scope>NUCLEOTIDE SEQUENCE [LARGE SCALE GENOMIC DNA]</scope>
    <source>
        <strain evidence="2 3">MCCC 1A11081</strain>
    </source>
</reference>
<evidence type="ECO:0000259" key="1">
    <source>
        <dbReference type="Pfam" id="PF08511"/>
    </source>
</evidence>
<dbReference type="SUPFAM" id="SSF46689">
    <property type="entry name" value="Homeodomain-like"/>
    <property type="match status" value="1"/>
</dbReference>
<dbReference type="InterPro" id="IPR036271">
    <property type="entry name" value="Tet_transcr_reg_TetR-rel_C_sf"/>
</dbReference>
<keyword evidence="3" id="KW-1185">Reference proteome</keyword>
<dbReference type="SUPFAM" id="SSF48498">
    <property type="entry name" value="Tetracyclin repressor-like, C-terminal domain"/>
    <property type="match status" value="1"/>
</dbReference>
<proteinExistence type="predicted"/>
<protein>
    <submittedName>
        <fullName evidence="2">TetR/AcrR family transcriptional regulator</fullName>
    </submittedName>
</protein>
<gene>
    <name evidence="2" type="ORF">HOP53_00895</name>
</gene>